<dbReference type="EMBL" id="BSSA01000006">
    <property type="protein sequence ID" value="GLW70079.1"/>
    <property type="molecule type" value="Genomic_DNA"/>
</dbReference>
<evidence type="ECO:0000313" key="2">
    <source>
        <dbReference type="EMBL" id="GLW70079.1"/>
    </source>
</evidence>
<proteinExistence type="predicted"/>
<dbReference type="InterPro" id="IPR036291">
    <property type="entry name" value="NAD(P)-bd_dom_sf"/>
</dbReference>
<dbReference type="Gene3D" id="3.90.25.10">
    <property type="entry name" value="UDP-galactose 4-epimerase, domain 1"/>
    <property type="match status" value="1"/>
</dbReference>
<protein>
    <submittedName>
        <fullName evidence="2">NmrA family transcriptional regulator</fullName>
    </submittedName>
</protein>
<dbReference type="InterPro" id="IPR016040">
    <property type="entry name" value="NAD(P)-bd_dom"/>
</dbReference>
<dbReference type="SUPFAM" id="SSF51735">
    <property type="entry name" value="NAD(P)-binding Rossmann-fold domains"/>
    <property type="match status" value="1"/>
</dbReference>
<dbReference type="InterPro" id="IPR051604">
    <property type="entry name" value="Ergot_Alk_Oxidoreductase"/>
</dbReference>
<sequence>MIVVVGATGNVGRPLVAELAAAGEQVVALSRSVTAEELPDGVRPVRADLADFAGLRSALAGARALFLMLAPELNAPGAPAAELLEVVAAAGVRRVVLLSSLITATRPAERWHGRMGEFEAAVRGSGLPWTVLRPGPFASNTFAWAESVRARRTVFAPFGGVAMPVLDPADVAAVAAAALRSGEGDGDAADEHVGRVYALTGPEAVTPRRQAELLGELLGEKVEFVEQSREQAYAHLVRFMPPQVADGTLEVLGAPLPEESAVRPDVERVLGRPARTFADWAAGALSAFR</sequence>
<accession>A0A9W6Q580</accession>
<dbReference type="PANTHER" id="PTHR43162">
    <property type="match status" value="1"/>
</dbReference>
<reference evidence="2" key="1">
    <citation type="submission" date="2023-02" db="EMBL/GenBank/DDBJ databases">
        <title>Kitasatospora phosalacinea NBRC 14627.</title>
        <authorList>
            <person name="Ichikawa N."/>
            <person name="Sato H."/>
            <person name="Tonouchi N."/>
        </authorList>
    </citation>
    <scope>NUCLEOTIDE SEQUENCE</scope>
    <source>
        <strain evidence="2">NBRC 14627</strain>
    </source>
</reference>
<dbReference type="Pfam" id="PF13460">
    <property type="entry name" value="NAD_binding_10"/>
    <property type="match status" value="1"/>
</dbReference>
<dbReference type="PANTHER" id="PTHR43162:SF1">
    <property type="entry name" value="PRESTALK A DIFFERENTIATION PROTEIN A"/>
    <property type="match status" value="1"/>
</dbReference>
<evidence type="ECO:0000313" key="3">
    <source>
        <dbReference type="Proteomes" id="UP001165041"/>
    </source>
</evidence>
<evidence type="ECO:0000259" key="1">
    <source>
        <dbReference type="Pfam" id="PF13460"/>
    </source>
</evidence>
<feature type="domain" description="NAD(P)-binding" evidence="1">
    <location>
        <begin position="6"/>
        <end position="180"/>
    </location>
</feature>
<comment type="caution">
    <text evidence="2">The sequence shown here is derived from an EMBL/GenBank/DDBJ whole genome shotgun (WGS) entry which is preliminary data.</text>
</comment>
<dbReference type="Proteomes" id="UP001165041">
    <property type="component" value="Unassembled WGS sequence"/>
</dbReference>
<dbReference type="RefSeq" id="WP_285735923.1">
    <property type="nucleotide sequence ID" value="NZ_BSSA01000006.1"/>
</dbReference>
<gene>
    <name evidence="2" type="ORF">Kpho02_23780</name>
</gene>
<dbReference type="AlphaFoldDB" id="A0A9W6Q580"/>
<dbReference type="Gene3D" id="3.40.50.720">
    <property type="entry name" value="NAD(P)-binding Rossmann-like Domain"/>
    <property type="match status" value="1"/>
</dbReference>
<organism evidence="2 3">
    <name type="scientific">Kitasatospora phosalacinea</name>
    <dbReference type="NCBI Taxonomy" id="2065"/>
    <lineage>
        <taxon>Bacteria</taxon>
        <taxon>Bacillati</taxon>
        <taxon>Actinomycetota</taxon>
        <taxon>Actinomycetes</taxon>
        <taxon>Kitasatosporales</taxon>
        <taxon>Streptomycetaceae</taxon>
        <taxon>Kitasatospora</taxon>
    </lineage>
</organism>
<name>A0A9W6Q580_9ACTN</name>